<dbReference type="Proteomes" id="UP000366872">
    <property type="component" value="Unassembled WGS sequence"/>
</dbReference>
<evidence type="ECO:0000313" key="8">
    <source>
        <dbReference type="EMBL" id="VGO12844.1"/>
    </source>
</evidence>
<evidence type="ECO:0000256" key="5">
    <source>
        <dbReference type="ARBA" id="ARBA00035167"/>
    </source>
</evidence>
<dbReference type="PROSITE" id="PS00527">
    <property type="entry name" value="RIBOSOMAL_S14"/>
    <property type="match status" value="1"/>
</dbReference>
<dbReference type="HAMAP" id="MF_00537">
    <property type="entry name" value="Ribosomal_uS14_1"/>
    <property type="match status" value="1"/>
</dbReference>
<comment type="similarity">
    <text evidence="2 7">Belongs to the universal ribosomal protein uS14 family.</text>
</comment>
<evidence type="ECO:0000256" key="1">
    <source>
        <dbReference type="ARBA" id="ARBA00003686"/>
    </source>
</evidence>
<dbReference type="FunFam" id="1.10.287.1480:FF:000001">
    <property type="entry name" value="30S ribosomal protein S14"/>
    <property type="match status" value="1"/>
</dbReference>
<keyword evidence="7" id="KW-0699">rRNA-binding</keyword>
<keyword evidence="3 7" id="KW-0689">Ribosomal protein</keyword>
<keyword evidence="9" id="KW-1185">Reference proteome</keyword>
<evidence type="ECO:0000256" key="2">
    <source>
        <dbReference type="ARBA" id="ARBA00009083"/>
    </source>
</evidence>
<dbReference type="GO" id="GO:0003735">
    <property type="term" value="F:structural constituent of ribosome"/>
    <property type="evidence" value="ECO:0007669"/>
    <property type="project" value="InterPro"/>
</dbReference>
<dbReference type="InterPro" id="IPR023036">
    <property type="entry name" value="Ribosomal_uS14_bac/plastid"/>
</dbReference>
<evidence type="ECO:0000256" key="7">
    <source>
        <dbReference type="HAMAP-Rule" id="MF_00537"/>
    </source>
</evidence>
<dbReference type="RefSeq" id="WP_136078473.1">
    <property type="nucleotide sequence ID" value="NZ_CAAHFG010000001.1"/>
</dbReference>
<name>A0A6C2TZF5_PONDE</name>
<dbReference type="GO" id="GO:0015935">
    <property type="term" value="C:small ribosomal subunit"/>
    <property type="evidence" value="ECO:0007669"/>
    <property type="project" value="TreeGrafter"/>
</dbReference>
<sequence length="101" mass="11524">MAKKSMVVKNQKRIACASKYYEKRMELKKIISNPETDPADRMAAVRKLRSLPLDANPIRIMNRCSVTGRPHAVYRKFGLSRITLREMASEGKIPGMTKASW</sequence>
<accession>A0A6C2TZF5</accession>
<evidence type="ECO:0000256" key="4">
    <source>
        <dbReference type="ARBA" id="ARBA00023274"/>
    </source>
</evidence>
<gene>
    <name evidence="7 8" type="primary">rpsN</name>
    <name evidence="8" type="ORF">PDESU_01398</name>
</gene>
<dbReference type="InterPro" id="IPR001209">
    <property type="entry name" value="Ribosomal_uS14"/>
</dbReference>
<evidence type="ECO:0000256" key="3">
    <source>
        <dbReference type="ARBA" id="ARBA00022980"/>
    </source>
</evidence>
<reference evidence="8 9" key="1">
    <citation type="submission" date="2019-04" db="EMBL/GenBank/DDBJ databases">
        <authorList>
            <person name="Van Vliet M D."/>
        </authorList>
    </citation>
    <scope>NUCLEOTIDE SEQUENCE [LARGE SCALE GENOMIC DNA]</scope>
    <source>
        <strain evidence="8 9">F1</strain>
    </source>
</reference>
<protein>
    <recommendedName>
        <fullName evidence="5 7">Small ribosomal subunit protein uS14</fullName>
    </recommendedName>
</protein>
<dbReference type="GO" id="GO:0005737">
    <property type="term" value="C:cytoplasm"/>
    <property type="evidence" value="ECO:0007669"/>
    <property type="project" value="UniProtKB-ARBA"/>
</dbReference>
<dbReference type="PANTHER" id="PTHR19836:SF19">
    <property type="entry name" value="SMALL RIBOSOMAL SUBUNIT PROTEIN US14M"/>
    <property type="match status" value="1"/>
</dbReference>
<comment type="function">
    <text evidence="1 7">Binds 16S rRNA, required for the assembly of 30S particles and may also be responsible for determining the conformation of the 16S rRNA at the A site.</text>
</comment>
<dbReference type="GO" id="GO:0006412">
    <property type="term" value="P:translation"/>
    <property type="evidence" value="ECO:0007669"/>
    <property type="project" value="UniProtKB-UniRule"/>
</dbReference>
<dbReference type="NCBIfam" id="NF006477">
    <property type="entry name" value="PRK08881.1"/>
    <property type="match status" value="1"/>
</dbReference>
<dbReference type="GO" id="GO:0019843">
    <property type="term" value="F:rRNA binding"/>
    <property type="evidence" value="ECO:0007669"/>
    <property type="project" value="UniProtKB-UniRule"/>
</dbReference>
<evidence type="ECO:0000256" key="6">
    <source>
        <dbReference type="ARBA" id="ARBA00047110"/>
    </source>
</evidence>
<dbReference type="PANTHER" id="PTHR19836">
    <property type="entry name" value="30S RIBOSOMAL PROTEIN S14"/>
    <property type="match status" value="1"/>
</dbReference>
<dbReference type="Pfam" id="PF00253">
    <property type="entry name" value="Ribosomal_S14"/>
    <property type="match status" value="1"/>
</dbReference>
<dbReference type="AlphaFoldDB" id="A0A6C2TZF5"/>
<dbReference type="EMBL" id="CAAHFG010000001">
    <property type="protein sequence ID" value="VGO12844.1"/>
    <property type="molecule type" value="Genomic_DNA"/>
</dbReference>
<keyword evidence="7" id="KW-0694">RNA-binding</keyword>
<dbReference type="SUPFAM" id="SSF57716">
    <property type="entry name" value="Glucocorticoid receptor-like (DNA-binding domain)"/>
    <property type="match status" value="1"/>
</dbReference>
<organism evidence="8 9">
    <name type="scientific">Pontiella desulfatans</name>
    <dbReference type="NCBI Taxonomy" id="2750659"/>
    <lineage>
        <taxon>Bacteria</taxon>
        <taxon>Pseudomonadati</taxon>
        <taxon>Kiritimatiellota</taxon>
        <taxon>Kiritimatiellia</taxon>
        <taxon>Kiritimatiellales</taxon>
        <taxon>Pontiellaceae</taxon>
        <taxon>Pontiella</taxon>
    </lineage>
</organism>
<evidence type="ECO:0000313" key="9">
    <source>
        <dbReference type="Proteomes" id="UP000366872"/>
    </source>
</evidence>
<dbReference type="InterPro" id="IPR018271">
    <property type="entry name" value="Ribosomal_uS14_CS"/>
</dbReference>
<keyword evidence="4 7" id="KW-0687">Ribonucleoprotein</keyword>
<comment type="subunit">
    <text evidence="6 7">Part of the 30S ribosomal subunit. Contacts proteins S3 and S10.</text>
</comment>
<dbReference type="Gene3D" id="1.10.287.1480">
    <property type="match status" value="1"/>
</dbReference>
<proteinExistence type="inferred from homology"/>